<keyword evidence="2 10" id="KW-0812">Transmembrane</keyword>
<comment type="caution">
    <text evidence="12">The sequence shown here is derived from an EMBL/GenBank/DDBJ whole genome shotgun (WGS) entry which is preliminary data.</text>
</comment>
<feature type="transmembrane region" description="Helical" evidence="10">
    <location>
        <begin position="180"/>
        <end position="202"/>
    </location>
</feature>
<evidence type="ECO:0000256" key="9">
    <source>
        <dbReference type="SAM" id="MobiDB-lite"/>
    </source>
</evidence>
<keyword evidence="13" id="KW-1185">Reference proteome</keyword>
<evidence type="ECO:0000256" key="4">
    <source>
        <dbReference type="ARBA" id="ARBA00023136"/>
    </source>
</evidence>
<organism evidence="12 13">
    <name type="scientific">Oleoguttula mirabilis</name>
    <dbReference type="NCBI Taxonomy" id="1507867"/>
    <lineage>
        <taxon>Eukaryota</taxon>
        <taxon>Fungi</taxon>
        <taxon>Dikarya</taxon>
        <taxon>Ascomycota</taxon>
        <taxon>Pezizomycotina</taxon>
        <taxon>Dothideomycetes</taxon>
        <taxon>Dothideomycetidae</taxon>
        <taxon>Mycosphaerellales</taxon>
        <taxon>Teratosphaeriaceae</taxon>
        <taxon>Oleoguttula</taxon>
    </lineage>
</organism>
<sequence>MAPLDTPAVRGNGHGDLEKLPWPAEAETQDGVLVTWDGEDDPMNPKSWAMARKWSITMLTSCGGLVCLMSSTMLAPALEQIAHDLHISQAKSNMTLSIFVLSFAFGPMVLAPLAEVYGRRNVWLCSALWYVCWNTICGFAHNNGLLLAARLLAGLGSSAEFAITQPVLGDCWKPEQRGYSFAIATFIPLLGPALGPVIGGFITDSIGWRWLFWILSCFDALLITVAFFAFPETYGQLLLHRKARKLTKDTGIRHYTEHDAQSQPISTKLKNSLMRPCRLLLTQPTIQLMGVLLAFNYGTLFFVLSSYATIWTGRYHQSVSISGLHYIALVIGYTIAAQGGARVTDRLWQHFKAKAGGETAPEYRVPLMLPGTVLIPAGLLWYGWAAQAHAHWAVVDAGVGVFGCGIILCTQAMQQYVMESYQEHVASAAAASQFLRSIFAFCFPLFAPALYTSLGYGWGNTTLALLFLALGIPAPFVLWFLGAKLRARGKAVI</sequence>
<feature type="domain" description="Major facilitator superfamily (MFS) profile" evidence="11">
    <location>
        <begin position="56"/>
        <end position="486"/>
    </location>
</feature>
<evidence type="ECO:0000256" key="10">
    <source>
        <dbReference type="SAM" id="Phobius"/>
    </source>
</evidence>
<feature type="transmembrane region" description="Helical" evidence="10">
    <location>
        <begin position="288"/>
        <end position="311"/>
    </location>
</feature>
<evidence type="ECO:0000256" key="5">
    <source>
        <dbReference type="ARBA" id="ARBA00038347"/>
    </source>
</evidence>
<evidence type="ECO:0000313" key="12">
    <source>
        <dbReference type="EMBL" id="KAK4540603.1"/>
    </source>
</evidence>
<comment type="subcellular location">
    <subcellularLocation>
        <location evidence="1">Membrane</location>
        <topology evidence="1">Multi-pass membrane protein</topology>
    </subcellularLocation>
</comment>
<protein>
    <recommendedName>
        <fullName evidence="7">Cercosporin MFS transporter CTB4</fullName>
    </recommendedName>
    <alternativeName>
        <fullName evidence="8">Cercosporin toxin biosynthesis cluster protein 4</fullName>
    </alternativeName>
</protein>
<dbReference type="SUPFAM" id="SSF103473">
    <property type="entry name" value="MFS general substrate transporter"/>
    <property type="match status" value="1"/>
</dbReference>
<evidence type="ECO:0000259" key="11">
    <source>
        <dbReference type="PROSITE" id="PS50850"/>
    </source>
</evidence>
<feature type="transmembrane region" description="Helical" evidence="10">
    <location>
        <begin position="54"/>
        <end position="74"/>
    </location>
</feature>
<feature type="transmembrane region" description="Helical" evidence="10">
    <location>
        <begin position="365"/>
        <end position="384"/>
    </location>
</feature>
<dbReference type="GO" id="GO:0042908">
    <property type="term" value="P:xenobiotic transport"/>
    <property type="evidence" value="ECO:0007669"/>
    <property type="project" value="UniProtKB-ARBA"/>
</dbReference>
<feature type="transmembrane region" description="Helical" evidence="10">
    <location>
        <begin position="94"/>
        <end position="114"/>
    </location>
</feature>
<dbReference type="AlphaFoldDB" id="A0AAV9J786"/>
<evidence type="ECO:0000256" key="1">
    <source>
        <dbReference type="ARBA" id="ARBA00004141"/>
    </source>
</evidence>
<name>A0AAV9J786_9PEZI</name>
<feature type="region of interest" description="Disordered" evidence="9">
    <location>
        <begin position="1"/>
        <end position="21"/>
    </location>
</feature>
<comment type="similarity">
    <text evidence="5">Belongs to the major facilitator superfamily. CAR1 family.</text>
</comment>
<dbReference type="Pfam" id="PF07690">
    <property type="entry name" value="MFS_1"/>
    <property type="match status" value="1"/>
</dbReference>
<dbReference type="PROSITE" id="PS50850">
    <property type="entry name" value="MFS"/>
    <property type="match status" value="1"/>
</dbReference>
<dbReference type="FunFam" id="1.20.1250.20:FF:000011">
    <property type="entry name" value="MFS multidrug transporter, putative"/>
    <property type="match status" value="1"/>
</dbReference>
<dbReference type="PANTHER" id="PTHR23502">
    <property type="entry name" value="MAJOR FACILITATOR SUPERFAMILY"/>
    <property type="match status" value="1"/>
</dbReference>
<evidence type="ECO:0000256" key="7">
    <source>
        <dbReference type="ARBA" id="ARBA00069139"/>
    </source>
</evidence>
<dbReference type="InterPro" id="IPR011701">
    <property type="entry name" value="MFS"/>
</dbReference>
<gene>
    <name evidence="12" type="ORF">LTR36_009033</name>
</gene>
<keyword evidence="3 10" id="KW-1133">Transmembrane helix</keyword>
<dbReference type="PANTHER" id="PTHR23502:SF60">
    <property type="entry name" value="MAJOR FACILITATOR SUPERFAMILY (MFS) PROFILE DOMAIN-CONTAINING PROTEIN-RELATED"/>
    <property type="match status" value="1"/>
</dbReference>
<feature type="transmembrane region" description="Helical" evidence="10">
    <location>
        <begin position="208"/>
        <end position="230"/>
    </location>
</feature>
<feature type="transmembrane region" description="Helical" evidence="10">
    <location>
        <begin position="323"/>
        <end position="344"/>
    </location>
</feature>
<dbReference type="GO" id="GO:0016020">
    <property type="term" value="C:membrane"/>
    <property type="evidence" value="ECO:0007669"/>
    <property type="project" value="UniProtKB-SubCell"/>
</dbReference>
<dbReference type="InterPro" id="IPR036259">
    <property type="entry name" value="MFS_trans_sf"/>
</dbReference>
<evidence type="ECO:0000256" key="3">
    <source>
        <dbReference type="ARBA" id="ARBA00022989"/>
    </source>
</evidence>
<dbReference type="InterPro" id="IPR020846">
    <property type="entry name" value="MFS_dom"/>
</dbReference>
<dbReference type="EMBL" id="JAVFHQ010000064">
    <property type="protein sequence ID" value="KAK4540603.1"/>
    <property type="molecule type" value="Genomic_DNA"/>
</dbReference>
<evidence type="ECO:0000256" key="8">
    <source>
        <dbReference type="ARBA" id="ARBA00077167"/>
    </source>
</evidence>
<accession>A0AAV9J786</accession>
<dbReference type="Gene3D" id="1.20.1250.20">
    <property type="entry name" value="MFS general substrate transporter like domains"/>
    <property type="match status" value="1"/>
</dbReference>
<feature type="transmembrane region" description="Helical" evidence="10">
    <location>
        <begin position="390"/>
        <end position="413"/>
    </location>
</feature>
<feature type="transmembrane region" description="Helical" evidence="10">
    <location>
        <begin position="463"/>
        <end position="481"/>
    </location>
</feature>
<evidence type="ECO:0000256" key="2">
    <source>
        <dbReference type="ARBA" id="ARBA00022692"/>
    </source>
</evidence>
<proteinExistence type="inferred from homology"/>
<dbReference type="GO" id="GO:0140115">
    <property type="term" value="P:export across plasma membrane"/>
    <property type="evidence" value="ECO:0007669"/>
    <property type="project" value="UniProtKB-ARBA"/>
</dbReference>
<feature type="transmembrane region" description="Helical" evidence="10">
    <location>
        <begin position="121"/>
        <end position="141"/>
    </location>
</feature>
<dbReference type="GO" id="GO:0022857">
    <property type="term" value="F:transmembrane transporter activity"/>
    <property type="evidence" value="ECO:0007669"/>
    <property type="project" value="InterPro"/>
</dbReference>
<evidence type="ECO:0000256" key="6">
    <source>
        <dbReference type="ARBA" id="ARBA00053977"/>
    </source>
</evidence>
<dbReference type="InterPro" id="IPR005829">
    <property type="entry name" value="Sugar_transporter_CS"/>
</dbReference>
<dbReference type="Proteomes" id="UP001324427">
    <property type="component" value="Unassembled WGS sequence"/>
</dbReference>
<evidence type="ECO:0000313" key="13">
    <source>
        <dbReference type="Proteomes" id="UP001324427"/>
    </source>
</evidence>
<dbReference type="PROSITE" id="PS00216">
    <property type="entry name" value="SUGAR_TRANSPORT_1"/>
    <property type="match status" value="1"/>
</dbReference>
<keyword evidence="4 10" id="KW-0472">Membrane</keyword>
<reference evidence="12 13" key="1">
    <citation type="submission" date="2021-11" db="EMBL/GenBank/DDBJ databases">
        <title>Black yeast isolated from Biological Soil Crust.</title>
        <authorList>
            <person name="Kurbessoian T."/>
        </authorList>
    </citation>
    <scope>NUCLEOTIDE SEQUENCE [LARGE SCALE GENOMIC DNA]</scope>
    <source>
        <strain evidence="12 13">CCFEE 5522</strain>
    </source>
</reference>
<feature type="transmembrane region" description="Helical" evidence="10">
    <location>
        <begin position="434"/>
        <end position="451"/>
    </location>
</feature>
<comment type="function">
    <text evidence="6">MFS transporter; part of the gene cluster that mediates the biosynthesis of cercosporin, a light-activated, non-host-selective toxin. The perylenequinone chromophore of cercosporin absorbs light energy to attain an electronically-activated triplet state and produces active oxygen species such as the hydroxyl radical, superoxide, hydrogen peroxide or singlet oxygen upon reaction with oxygen molecules. These reactive oxygen species cause damage to various cellular components including lipids, proteins and nucleic acids. Responsible for secretion and accumulation of cercosporin, but does not play any roles in self-protection against the toxicity of cercosporin.</text>
</comment>